<comment type="subcellular location">
    <subcellularLocation>
        <location evidence="1">Nucleus</location>
    </subcellularLocation>
</comment>
<keyword evidence="13" id="KW-1185">Reference proteome</keyword>
<evidence type="ECO:0000256" key="5">
    <source>
        <dbReference type="ARBA" id="ARBA00022833"/>
    </source>
</evidence>
<evidence type="ECO:0000259" key="11">
    <source>
        <dbReference type="PROSITE" id="PS50157"/>
    </source>
</evidence>
<keyword evidence="8" id="KW-0539">Nucleus</keyword>
<dbReference type="Proteomes" id="UP001140011">
    <property type="component" value="Unassembled WGS sequence"/>
</dbReference>
<evidence type="ECO:0000256" key="9">
    <source>
        <dbReference type="PROSITE-ProRule" id="PRU00042"/>
    </source>
</evidence>
<dbReference type="InterPro" id="IPR013087">
    <property type="entry name" value="Znf_C2H2_type"/>
</dbReference>
<dbReference type="OrthoDB" id="654211at2759"/>
<dbReference type="Gene3D" id="3.30.160.60">
    <property type="entry name" value="Classic Zinc Finger"/>
    <property type="match status" value="2"/>
</dbReference>
<evidence type="ECO:0000256" key="7">
    <source>
        <dbReference type="ARBA" id="ARBA00023163"/>
    </source>
</evidence>
<evidence type="ECO:0000256" key="8">
    <source>
        <dbReference type="ARBA" id="ARBA00023242"/>
    </source>
</evidence>
<dbReference type="GO" id="GO:0005634">
    <property type="term" value="C:nucleus"/>
    <property type="evidence" value="ECO:0007669"/>
    <property type="project" value="UniProtKB-SubCell"/>
</dbReference>
<keyword evidence="4 9" id="KW-0863">Zinc-finger</keyword>
<feature type="domain" description="C2H2-type" evidence="11">
    <location>
        <begin position="44"/>
        <end position="73"/>
    </location>
</feature>
<name>A0A9W8GZ00_9FUNG</name>
<evidence type="ECO:0000256" key="2">
    <source>
        <dbReference type="ARBA" id="ARBA00022723"/>
    </source>
</evidence>
<dbReference type="PANTHER" id="PTHR47428:SF1">
    <property type="entry name" value="REGULATORY PROTEIN MIG1-RELATED"/>
    <property type="match status" value="1"/>
</dbReference>
<feature type="compositionally biased region" description="Polar residues" evidence="10">
    <location>
        <begin position="710"/>
        <end position="719"/>
    </location>
</feature>
<evidence type="ECO:0000256" key="3">
    <source>
        <dbReference type="ARBA" id="ARBA00022737"/>
    </source>
</evidence>
<dbReference type="AlphaFoldDB" id="A0A9W8GZ00"/>
<feature type="region of interest" description="Disordered" evidence="10">
    <location>
        <begin position="678"/>
        <end position="735"/>
    </location>
</feature>
<evidence type="ECO:0000313" key="13">
    <source>
        <dbReference type="Proteomes" id="UP001140011"/>
    </source>
</evidence>
<sequence length="735" mass="76908">MTTRNTASKCDGIRQFKCPMCPKAFFRLEHQTRHIRTHTGERPHSCAHPGCGKRFSRSDELTRHMRIHKGTPAQRREARGARKRAVRGIAAGSRSENLGAASGGISSTGLASIGPFTGEHSGIGAMDANSTSSLTSGNQTFNGTFGHMATASAPGHQDLSDMSLASITSLSNHSIIPSLTHSSPYYSSLQSLDRLAYSTLSGSTHRSTPQYQPQSQSQQSLRASAVGAFSASSYPHTFDSLLSSASSSGLVGDMQTGPHSTNAPFGVSMLSSSGLGGNGYSFSRNYSLECPASGHGSSSSVAASWGLGSSNLVGSARDSLYPMVIPLENSSASRLQRGGYSLAQFSQSAGGQISQQQRNYATSYQQPVSHQYNSHQSVSSPTQLLNYSADSADSSDQRYKYSYPASTAPLISAPGSHHLDQHHAGNNLSEGLVDVSGACEVDESTDVGGLHASSYLNEIPSKGVLFSTTAATSSPLPESTPPNELRGRNSLGLTIDQDSTDTLSVANTQFPSSIDSAAGGPSTASISGSSIVNNAILNLTTSWQHEGASTFDPPLYSPYQALGFHSGYAADSTRSTLPDKDGGIIRNDDAAANSTQSASGYHVTGEELFLRSSELEGSDAQCVATGASDTTHSLSLHRFLGEPQRIAQEIPENNATFFLGACIDKPLVRTIDGAVGASADSVHASTSPTSETSRESSHPRTPLSAPCSDTAGSQCQDGPQQEHALPPISTLLKGI</sequence>
<dbReference type="PROSITE" id="PS50157">
    <property type="entry name" value="ZINC_FINGER_C2H2_2"/>
    <property type="match status" value="2"/>
</dbReference>
<gene>
    <name evidence="12" type="ORF">GGI19_000769</name>
</gene>
<keyword evidence="5" id="KW-0862">Zinc</keyword>
<dbReference type="EMBL" id="JANBUH010000023">
    <property type="protein sequence ID" value="KAJ2756553.1"/>
    <property type="molecule type" value="Genomic_DNA"/>
</dbReference>
<evidence type="ECO:0000256" key="4">
    <source>
        <dbReference type="ARBA" id="ARBA00022771"/>
    </source>
</evidence>
<evidence type="ECO:0000256" key="1">
    <source>
        <dbReference type="ARBA" id="ARBA00004123"/>
    </source>
</evidence>
<dbReference type="InterPro" id="IPR036236">
    <property type="entry name" value="Znf_C2H2_sf"/>
</dbReference>
<dbReference type="SMART" id="SM00355">
    <property type="entry name" value="ZnF_C2H2"/>
    <property type="match status" value="2"/>
</dbReference>
<keyword evidence="6" id="KW-0805">Transcription regulation</keyword>
<evidence type="ECO:0000256" key="6">
    <source>
        <dbReference type="ARBA" id="ARBA00023015"/>
    </source>
</evidence>
<dbReference type="PANTHER" id="PTHR47428">
    <property type="entry name" value="REGULATORY PROTEIN MIG1-RELATED"/>
    <property type="match status" value="1"/>
</dbReference>
<organism evidence="12 13">
    <name type="scientific">Coemansia pectinata</name>
    <dbReference type="NCBI Taxonomy" id="1052879"/>
    <lineage>
        <taxon>Eukaryota</taxon>
        <taxon>Fungi</taxon>
        <taxon>Fungi incertae sedis</taxon>
        <taxon>Zoopagomycota</taxon>
        <taxon>Kickxellomycotina</taxon>
        <taxon>Kickxellomycetes</taxon>
        <taxon>Kickxellales</taxon>
        <taxon>Kickxellaceae</taxon>
        <taxon>Coemansia</taxon>
    </lineage>
</organism>
<accession>A0A9W8GZ00</accession>
<dbReference type="GO" id="GO:0000978">
    <property type="term" value="F:RNA polymerase II cis-regulatory region sequence-specific DNA binding"/>
    <property type="evidence" value="ECO:0007669"/>
    <property type="project" value="TreeGrafter"/>
</dbReference>
<keyword evidence="7" id="KW-0804">Transcription</keyword>
<evidence type="ECO:0000256" key="10">
    <source>
        <dbReference type="SAM" id="MobiDB-lite"/>
    </source>
</evidence>
<dbReference type="GO" id="GO:0008270">
    <property type="term" value="F:zinc ion binding"/>
    <property type="evidence" value="ECO:0007669"/>
    <property type="project" value="UniProtKB-KW"/>
</dbReference>
<feature type="compositionally biased region" description="Polar residues" evidence="10">
    <location>
        <begin position="358"/>
        <end position="381"/>
    </location>
</feature>
<proteinExistence type="predicted"/>
<comment type="caution">
    <text evidence="12">The sequence shown here is derived from an EMBL/GenBank/DDBJ whole genome shotgun (WGS) entry which is preliminary data.</text>
</comment>
<dbReference type="PROSITE" id="PS00028">
    <property type="entry name" value="ZINC_FINGER_C2H2_1"/>
    <property type="match status" value="2"/>
</dbReference>
<feature type="region of interest" description="Disordered" evidence="10">
    <location>
        <begin position="354"/>
        <end position="381"/>
    </location>
</feature>
<evidence type="ECO:0000313" key="12">
    <source>
        <dbReference type="EMBL" id="KAJ2756553.1"/>
    </source>
</evidence>
<dbReference type="SUPFAM" id="SSF57667">
    <property type="entry name" value="beta-beta-alpha zinc fingers"/>
    <property type="match status" value="1"/>
</dbReference>
<protein>
    <recommendedName>
        <fullName evidence="11">C2H2-type domain-containing protein</fullName>
    </recommendedName>
</protein>
<dbReference type="InterPro" id="IPR051007">
    <property type="entry name" value="creA/MIG_C2H2-ZnF"/>
</dbReference>
<dbReference type="FunFam" id="3.30.160.60:FF:002343">
    <property type="entry name" value="Zinc finger protein 33A"/>
    <property type="match status" value="1"/>
</dbReference>
<keyword evidence="2" id="KW-0479">Metal-binding</keyword>
<reference evidence="12" key="1">
    <citation type="submission" date="2022-07" db="EMBL/GenBank/DDBJ databases">
        <title>Phylogenomic reconstructions and comparative analyses of Kickxellomycotina fungi.</title>
        <authorList>
            <person name="Reynolds N.K."/>
            <person name="Stajich J.E."/>
            <person name="Barry K."/>
            <person name="Grigoriev I.V."/>
            <person name="Crous P."/>
            <person name="Smith M.E."/>
        </authorList>
    </citation>
    <scope>NUCLEOTIDE SEQUENCE</scope>
    <source>
        <strain evidence="12">BCRC 34297</strain>
    </source>
</reference>
<feature type="domain" description="C2H2-type" evidence="11">
    <location>
        <begin position="16"/>
        <end position="43"/>
    </location>
</feature>
<dbReference type="Pfam" id="PF00096">
    <property type="entry name" value="zf-C2H2"/>
    <property type="match status" value="2"/>
</dbReference>
<dbReference type="GO" id="GO:0000433">
    <property type="term" value="P:carbon catabolite repression of transcription from RNA polymerase II promoter by glucose"/>
    <property type="evidence" value="ECO:0007669"/>
    <property type="project" value="TreeGrafter"/>
</dbReference>
<dbReference type="GO" id="GO:0005737">
    <property type="term" value="C:cytoplasm"/>
    <property type="evidence" value="ECO:0007669"/>
    <property type="project" value="TreeGrafter"/>
</dbReference>
<keyword evidence="3" id="KW-0677">Repeat</keyword>